<reference evidence="2" key="1">
    <citation type="journal article" date="2023" name="Front. Plant Sci.">
        <title>Chromosomal-level genome assembly of Melastoma candidum provides insights into trichome evolution.</title>
        <authorList>
            <person name="Zhong Y."/>
            <person name="Wu W."/>
            <person name="Sun C."/>
            <person name="Zou P."/>
            <person name="Liu Y."/>
            <person name="Dai S."/>
            <person name="Zhou R."/>
        </authorList>
    </citation>
    <scope>NUCLEOTIDE SEQUENCE [LARGE SCALE GENOMIC DNA]</scope>
</reference>
<keyword evidence="2" id="KW-1185">Reference proteome</keyword>
<accession>A0ACB9SCS0</accession>
<dbReference type="Proteomes" id="UP001057402">
    <property type="component" value="Chromosome 1"/>
</dbReference>
<evidence type="ECO:0000313" key="2">
    <source>
        <dbReference type="Proteomes" id="UP001057402"/>
    </source>
</evidence>
<evidence type="ECO:0000313" key="1">
    <source>
        <dbReference type="EMBL" id="KAI4389236.1"/>
    </source>
</evidence>
<gene>
    <name evidence="1" type="ORF">MLD38_001484</name>
</gene>
<name>A0ACB9SCS0_9MYRT</name>
<sequence length="159" mass="18498">MVRIVSTRIFLFHGQLASLTRRFPTDGGSQELWHSLLELLLFNPLRPPVHAVTLFFCIFLFPFSSATHCLLVFVVHDLLLRITLQRKKDAVNWTGKTKTIEGDFQLHCWDTLINEFKGGERRSRGTLMRGIGTHLFFAFILCFLLESGLIERFWLSRFL</sequence>
<comment type="caution">
    <text evidence="1">The sequence shown here is derived from an EMBL/GenBank/DDBJ whole genome shotgun (WGS) entry which is preliminary data.</text>
</comment>
<protein>
    <submittedName>
        <fullName evidence="1">Uncharacterized protein</fullName>
    </submittedName>
</protein>
<proteinExistence type="predicted"/>
<organism evidence="1 2">
    <name type="scientific">Melastoma candidum</name>
    <dbReference type="NCBI Taxonomy" id="119954"/>
    <lineage>
        <taxon>Eukaryota</taxon>
        <taxon>Viridiplantae</taxon>
        <taxon>Streptophyta</taxon>
        <taxon>Embryophyta</taxon>
        <taxon>Tracheophyta</taxon>
        <taxon>Spermatophyta</taxon>
        <taxon>Magnoliopsida</taxon>
        <taxon>eudicotyledons</taxon>
        <taxon>Gunneridae</taxon>
        <taxon>Pentapetalae</taxon>
        <taxon>rosids</taxon>
        <taxon>malvids</taxon>
        <taxon>Myrtales</taxon>
        <taxon>Melastomataceae</taxon>
        <taxon>Melastomatoideae</taxon>
        <taxon>Melastomateae</taxon>
        <taxon>Melastoma</taxon>
    </lineage>
</organism>
<dbReference type="EMBL" id="CM042880">
    <property type="protein sequence ID" value="KAI4389236.1"/>
    <property type="molecule type" value="Genomic_DNA"/>
</dbReference>